<keyword evidence="2" id="KW-1133">Transmembrane helix</keyword>
<dbReference type="AlphaFoldDB" id="A0A3D8Q5C7"/>
<feature type="compositionally biased region" description="Basic and acidic residues" evidence="1">
    <location>
        <begin position="77"/>
        <end position="89"/>
    </location>
</feature>
<name>A0A3D8Q5C7_9HELO</name>
<evidence type="ECO:0000313" key="4">
    <source>
        <dbReference type="Proteomes" id="UP000256328"/>
    </source>
</evidence>
<comment type="caution">
    <text evidence="3">The sequence shown here is derived from an EMBL/GenBank/DDBJ whole genome shotgun (WGS) entry which is preliminary data.</text>
</comment>
<evidence type="ECO:0000256" key="1">
    <source>
        <dbReference type="SAM" id="MobiDB-lite"/>
    </source>
</evidence>
<keyword evidence="2" id="KW-0472">Membrane</keyword>
<dbReference type="OrthoDB" id="4511109at2759"/>
<protein>
    <submittedName>
        <fullName evidence="3">Uncharacterized protein</fullName>
    </submittedName>
</protein>
<dbReference type="EMBL" id="PDLN01000024">
    <property type="protein sequence ID" value="RDW56870.1"/>
    <property type="molecule type" value="Genomic_DNA"/>
</dbReference>
<evidence type="ECO:0000256" key="2">
    <source>
        <dbReference type="SAM" id="Phobius"/>
    </source>
</evidence>
<evidence type="ECO:0000313" key="3">
    <source>
        <dbReference type="EMBL" id="RDW56870.1"/>
    </source>
</evidence>
<proteinExistence type="predicted"/>
<sequence>MASFFALPVDQFPRVATTSLELSYVVKWISARLLVLVIDGSYAKGITVTFTIPMATVFISMAFYINEILAFGSRFFGWKDDPKNKDRPTSRSNMGRAVQEPGLANVDTQQATGGSFFSRRRRRMEHASVREP</sequence>
<feature type="region of interest" description="Disordered" evidence="1">
    <location>
        <begin position="77"/>
        <end position="132"/>
    </location>
</feature>
<dbReference type="Proteomes" id="UP000256328">
    <property type="component" value="Unassembled WGS sequence"/>
</dbReference>
<reference evidence="3 4" key="1">
    <citation type="journal article" date="2018" name="IMA Fungus">
        <title>IMA Genome-F 9: Draft genome sequence of Annulohypoxylon stygium, Aspergillus mulundensis, Berkeleyomyces basicola (syn. Thielaviopsis basicola), Ceratocystis smalleyi, two Cercospora beticola strains, Coleophoma cylindrospora, Fusarium fracticaudum, Phialophora cf. hyalina, and Morchella septimelata.</title>
        <authorList>
            <person name="Wingfield B.D."/>
            <person name="Bills G.F."/>
            <person name="Dong Y."/>
            <person name="Huang W."/>
            <person name="Nel W.J."/>
            <person name="Swalarsk-Parry B.S."/>
            <person name="Vaghefi N."/>
            <person name="Wilken P.M."/>
            <person name="An Z."/>
            <person name="de Beer Z.W."/>
            <person name="De Vos L."/>
            <person name="Chen L."/>
            <person name="Duong T.A."/>
            <person name="Gao Y."/>
            <person name="Hammerbacher A."/>
            <person name="Kikkert J.R."/>
            <person name="Li Y."/>
            <person name="Li H."/>
            <person name="Li K."/>
            <person name="Li Q."/>
            <person name="Liu X."/>
            <person name="Ma X."/>
            <person name="Naidoo K."/>
            <person name="Pethybridge S.J."/>
            <person name="Sun J."/>
            <person name="Steenkamp E.T."/>
            <person name="van der Nest M.A."/>
            <person name="van Wyk S."/>
            <person name="Wingfield M.J."/>
            <person name="Xiong C."/>
            <person name="Yue Q."/>
            <person name="Zhang X."/>
        </authorList>
    </citation>
    <scope>NUCLEOTIDE SEQUENCE [LARGE SCALE GENOMIC DNA]</scope>
    <source>
        <strain evidence="3 4">BP5796</strain>
    </source>
</reference>
<keyword evidence="2" id="KW-0812">Transmembrane</keyword>
<feature type="transmembrane region" description="Helical" evidence="2">
    <location>
        <begin position="42"/>
        <end position="65"/>
    </location>
</feature>
<accession>A0A3D8Q5C7</accession>
<organism evidence="3 4">
    <name type="scientific">Coleophoma crateriformis</name>
    <dbReference type="NCBI Taxonomy" id="565419"/>
    <lineage>
        <taxon>Eukaryota</taxon>
        <taxon>Fungi</taxon>
        <taxon>Dikarya</taxon>
        <taxon>Ascomycota</taxon>
        <taxon>Pezizomycotina</taxon>
        <taxon>Leotiomycetes</taxon>
        <taxon>Helotiales</taxon>
        <taxon>Dermateaceae</taxon>
        <taxon>Coleophoma</taxon>
    </lineage>
</organism>
<gene>
    <name evidence="3" type="ORF">BP5796_12937</name>
</gene>
<keyword evidence="4" id="KW-1185">Reference proteome</keyword>